<dbReference type="PATRIC" id="fig|442.10.peg.2233"/>
<sequence length="239" mass="26833">MSLLKKIVLTAGVGFTALCMAGAWAIHKEHVDETTMSQKVFIGDDCFIIPAGYGAGLGGRVGNSEMALMMLRMVYPSLAPFREDGARKSSGYINPYENSGLVDVALQYKELNNVSDEEMFRRQTAYGYLKHDDIRPDGWDVYELNTGTLYVKDNNGHKTTIDCLSPMGSSLGYCTHIMPLWEKDEGKKFYDYALNITFSRKYIPQLVELEGAVRQKVQSWHRCSIPKVVFFPTVKSSPT</sequence>
<dbReference type="EMBL" id="LHZB01000019">
    <property type="protein sequence ID" value="KXV04372.1"/>
    <property type="molecule type" value="Genomic_DNA"/>
</dbReference>
<dbReference type="RefSeq" id="WP_062454353.1">
    <property type="nucleotide sequence ID" value="NZ_LHZB01000019.1"/>
</dbReference>
<feature type="chain" id="PRO_5032821418" evidence="1">
    <location>
        <begin position="26"/>
        <end position="239"/>
    </location>
</feature>
<feature type="signal peptide" evidence="1">
    <location>
        <begin position="1"/>
        <end position="25"/>
    </location>
</feature>
<gene>
    <name evidence="2" type="ORF">AD929_00120</name>
</gene>
<dbReference type="Proteomes" id="UP000075573">
    <property type="component" value="Unassembled WGS sequence"/>
</dbReference>
<dbReference type="AlphaFoldDB" id="A0A149R486"/>
<proteinExistence type="predicted"/>
<reference evidence="2 3" key="1">
    <citation type="submission" date="2015-06" db="EMBL/GenBank/DDBJ databases">
        <title>Improved classification and identification of acetic acid bacteria using matrix-assisted laser desorption/ionization time-of-flight mass spectrometry; Gluconobacter nephelii and Gluconobacter uchimurae are later heterotypic synonyms of Gluconobacter japonicus and Gluconobacter oxydans, respectively.</title>
        <authorList>
            <person name="Li L."/>
            <person name="Cleenwerck I."/>
            <person name="De Vuyst L."/>
            <person name="Vandamme P."/>
        </authorList>
    </citation>
    <scope>NUCLEOTIDE SEQUENCE [LARGE SCALE GENOMIC DNA]</scope>
    <source>
        <strain evidence="2 3">LMG 1764</strain>
    </source>
</reference>
<accession>A0A149R486</accession>
<evidence type="ECO:0000313" key="3">
    <source>
        <dbReference type="Proteomes" id="UP000075573"/>
    </source>
</evidence>
<keyword evidence="1" id="KW-0732">Signal</keyword>
<protein>
    <submittedName>
        <fullName evidence="2">Uncharacterized protein</fullName>
    </submittedName>
</protein>
<evidence type="ECO:0000313" key="2">
    <source>
        <dbReference type="EMBL" id="KXV04372.1"/>
    </source>
</evidence>
<evidence type="ECO:0000256" key="1">
    <source>
        <dbReference type="SAM" id="SignalP"/>
    </source>
</evidence>
<comment type="caution">
    <text evidence="2">The sequence shown here is derived from an EMBL/GenBank/DDBJ whole genome shotgun (WGS) entry which is preliminary data.</text>
</comment>
<organism evidence="2 3">
    <name type="scientific">Gluconobacter potus</name>
    <dbReference type="NCBI Taxonomy" id="2724927"/>
    <lineage>
        <taxon>Bacteria</taxon>
        <taxon>Pseudomonadati</taxon>
        <taxon>Pseudomonadota</taxon>
        <taxon>Alphaproteobacteria</taxon>
        <taxon>Acetobacterales</taxon>
        <taxon>Acetobacteraceae</taxon>
        <taxon>Gluconobacter</taxon>
    </lineage>
</organism>
<name>A0A149R486_9PROT</name>